<proteinExistence type="predicted"/>
<evidence type="ECO:0000256" key="1">
    <source>
        <dbReference type="SAM" id="MobiDB-lite"/>
    </source>
</evidence>
<evidence type="ECO:0000313" key="3">
    <source>
        <dbReference type="Proteomes" id="UP000645555"/>
    </source>
</evidence>
<name>A0A918U5C9_9ACTN</name>
<comment type="caution">
    <text evidence="2">The sequence shown here is derived from an EMBL/GenBank/DDBJ whole genome shotgun (WGS) entry which is preliminary data.</text>
</comment>
<accession>A0A918U5C9</accession>
<gene>
    <name evidence="2" type="ORF">GCM10010515_71490</name>
</gene>
<reference evidence="2" key="2">
    <citation type="submission" date="2020-09" db="EMBL/GenBank/DDBJ databases">
        <authorList>
            <person name="Sun Q."/>
            <person name="Ohkuma M."/>
        </authorList>
    </citation>
    <scope>NUCLEOTIDE SEQUENCE</scope>
    <source>
        <strain evidence="2">JCM 4956</strain>
    </source>
</reference>
<dbReference type="AlphaFoldDB" id="A0A918U5C9"/>
<dbReference type="RefSeq" id="WP_190039830.1">
    <property type="nucleotide sequence ID" value="NZ_BMWD01000041.1"/>
</dbReference>
<organism evidence="2 3">
    <name type="scientific">Streptomyces fructofermentans</name>
    <dbReference type="NCBI Taxonomy" id="152141"/>
    <lineage>
        <taxon>Bacteria</taxon>
        <taxon>Bacillati</taxon>
        <taxon>Actinomycetota</taxon>
        <taxon>Actinomycetes</taxon>
        <taxon>Kitasatosporales</taxon>
        <taxon>Streptomycetaceae</taxon>
        <taxon>Streptomyces</taxon>
    </lineage>
</organism>
<dbReference type="Proteomes" id="UP000645555">
    <property type="component" value="Unassembled WGS sequence"/>
</dbReference>
<dbReference type="EMBL" id="BMWD01000041">
    <property type="protein sequence ID" value="GGX94334.1"/>
    <property type="molecule type" value="Genomic_DNA"/>
</dbReference>
<sequence>MSKDPEAAKAYATQPSGLGAVHSDRVDRFAGQARLEWWANQAICLEMYDIDITVAVDTGGELRATGRHTSTLDATQREGWDFLVTPPPRERGGFSLGRVGVATDQPGP</sequence>
<keyword evidence="3" id="KW-1185">Reference proteome</keyword>
<evidence type="ECO:0000313" key="2">
    <source>
        <dbReference type="EMBL" id="GGX94334.1"/>
    </source>
</evidence>
<reference evidence="2" key="1">
    <citation type="journal article" date="2014" name="Int. J. Syst. Evol. Microbiol.">
        <title>Complete genome sequence of Corynebacterium casei LMG S-19264T (=DSM 44701T), isolated from a smear-ripened cheese.</title>
        <authorList>
            <consortium name="US DOE Joint Genome Institute (JGI-PGF)"/>
            <person name="Walter F."/>
            <person name="Albersmeier A."/>
            <person name="Kalinowski J."/>
            <person name="Ruckert C."/>
        </authorList>
    </citation>
    <scope>NUCLEOTIDE SEQUENCE</scope>
    <source>
        <strain evidence="2">JCM 4956</strain>
    </source>
</reference>
<feature type="region of interest" description="Disordered" evidence="1">
    <location>
        <begin position="83"/>
        <end position="108"/>
    </location>
</feature>
<protein>
    <submittedName>
        <fullName evidence="2">Uncharacterized protein</fullName>
    </submittedName>
</protein>